<dbReference type="Proteomes" id="UP000542353">
    <property type="component" value="Unassembled WGS sequence"/>
</dbReference>
<feature type="non-terminal residue" evidence="1">
    <location>
        <position position="25"/>
    </location>
</feature>
<keyword evidence="2" id="KW-1185">Reference proteome</keyword>
<reference evidence="1 2" key="1">
    <citation type="submission" date="2020-08" db="EMBL/GenBank/DDBJ databases">
        <title>Genomic Encyclopedia of Type Strains, Phase IV (KMG-IV): sequencing the most valuable type-strain genomes for metagenomic binning, comparative biology and taxonomic classification.</title>
        <authorList>
            <person name="Goeker M."/>
        </authorList>
    </citation>
    <scope>NUCLEOTIDE SEQUENCE [LARGE SCALE GENOMIC DNA]</scope>
    <source>
        <strain evidence="1 2">DSM 12706</strain>
    </source>
</reference>
<gene>
    <name evidence="1" type="ORF">HNR60_004697</name>
</gene>
<comment type="caution">
    <text evidence="1">The sequence shown here is derived from an EMBL/GenBank/DDBJ whole genome shotgun (WGS) entry which is preliminary data.</text>
</comment>
<evidence type="ECO:0000313" key="1">
    <source>
        <dbReference type="EMBL" id="MBB5049912.1"/>
    </source>
</evidence>
<dbReference type="EMBL" id="JACHIH010000051">
    <property type="protein sequence ID" value="MBB5049912.1"/>
    <property type="molecule type" value="Genomic_DNA"/>
</dbReference>
<organism evidence="1 2">
    <name type="scientific">Rhodopseudomonas rhenobacensis</name>
    <dbReference type="NCBI Taxonomy" id="87461"/>
    <lineage>
        <taxon>Bacteria</taxon>
        <taxon>Pseudomonadati</taxon>
        <taxon>Pseudomonadota</taxon>
        <taxon>Alphaproteobacteria</taxon>
        <taxon>Hyphomicrobiales</taxon>
        <taxon>Nitrobacteraceae</taxon>
        <taxon>Rhodopseudomonas</taxon>
    </lineage>
</organism>
<accession>A0A7W7Z8E0</accession>
<proteinExistence type="predicted"/>
<dbReference type="AlphaFoldDB" id="A0A7W7Z8E0"/>
<protein>
    <submittedName>
        <fullName evidence="1">Uncharacterized protein</fullName>
    </submittedName>
</protein>
<sequence length="25" mass="2653">MAWRSGGGLRDGLKLNAVAEFFEAG</sequence>
<evidence type="ECO:0000313" key="2">
    <source>
        <dbReference type="Proteomes" id="UP000542353"/>
    </source>
</evidence>
<name>A0A7W7Z8E0_9BRAD</name>